<feature type="region of interest" description="Disordered" evidence="8">
    <location>
        <begin position="85"/>
        <end position="158"/>
    </location>
</feature>
<dbReference type="InterPro" id="IPR036861">
    <property type="entry name" value="Endochitinase-like_sf"/>
</dbReference>
<accession>A0A8S4NSB7</accession>
<dbReference type="Pfam" id="PF00431">
    <property type="entry name" value="CUB"/>
    <property type="match status" value="1"/>
</dbReference>
<evidence type="ECO:0000256" key="4">
    <source>
        <dbReference type="ARBA" id="ARBA00023157"/>
    </source>
</evidence>
<evidence type="ECO:0000259" key="10">
    <source>
        <dbReference type="PROSITE" id="PS01180"/>
    </source>
</evidence>
<evidence type="ECO:0000256" key="2">
    <source>
        <dbReference type="ARBA" id="ARBA00022669"/>
    </source>
</evidence>
<feature type="compositionally biased region" description="Basic and acidic residues" evidence="8">
    <location>
        <begin position="114"/>
        <end position="136"/>
    </location>
</feature>
<feature type="domain" description="Chitin-binding type-1" evidence="14">
    <location>
        <begin position="1208"/>
        <end position="1272"/>
    </location>
</feature>
<dbReference type="SMART" id="SM00034">
    <property type="entry name" value="CLECT"/>
    <property type="match status" value="2"/>
</dbReference>
<feature type="disulfide bond" evidence="7">
    <location>
        <begin position="1138"/>
        <end position="1181"/>
    </location>
</feature>
<dbReference type="InterPro" id="IPR018056">
    <property type="entry name" value="Kringle_CS"/>
</dbReference>
<gene>
    <name evidence="15" type="ORF">OFUS_LOCUS10690</name>
</gene>
<dbReference type="Pfam" id="PF00051">
    <property type="entry name" value="Kringle"/>
    <property type="match status" value="1"/>
</dbReference>
<protein>
    <submittedName>
        <fullName evidence="15">Uncharacterized protein</fullName>
    </submittedName>
</protein>
<organism evidence="15 16">
    <name type="scientific">Owenia fusiformis</name>
    <name type="common">Polychaete worm</name>
    <dbReference type="NCBI Taxonomy" id="6347"/>
    <lineage>
        <taxon>Eukaryota</taxon>
        <taxon>Metazoa</taxon>
        <taxon>Spiralia</taxon>
        <taxon>Lophotrochozoa</taxon>
        <taxon>Annelida</taxon>
        <taxon>Polychaeta</taxon>
        <taxon>Sedentaria</taxon>
        <taxon>Canalipalpata</taxon>
        <taxon>Sabellida</taxon>
        <taxon>Oweniida</taxon>
        <taxon>Oweniidae</taxon>
        <taxon>Owenia</taxon>
    </lineage>
</organism>
<dbReference type="Gene3D" id="3.10.100.10">
    <property type="entry name" value="Mannose-Binding Protein A, subunit A"/>
    <property type="match status" value="2"/>
</dbReference>
<feature type="domain" description="Kringle" evidence="12">
    <location>
        <begin position="568"/>
        <end position="644"/>
    </location>
</feature>
<name>A0A8S4NSB7_OWEFU</name>
<feature type="domain" description="CUB" evidence="10">
    <location>
        <begin position="433"/>
        <end position="554"/>
    </location>
</feature>
<dbReference type="PROSITE" id="PS01180">
    <property type="entry name" value="CUB"/>
    <property type="match status" value="1"/>
</dbReference>
<keyword evidence="3 9" id="KW-0732">Signal</keyword>
<dbReference type="PRINTS" id="PR00018">
    <property type="entry name" value="KRINGLE"/>
</dbReference>
<evidence type="ECO:0000259" key="13">
    <source>
        <dbReference type="PROSITE" id="PS50923"/>
    </source>
</evidence>
<feature type="domain" description="C-type lectin" evidence="11">
    <location>
        <begin position="763"/>
        <end position="887"/>
    </location>
</feature>
<keyword evidence="1 5" id="KW-0420">Kringle</keyword>
<evidence type="ECO:0000256" key="3">
    <source>
        <dbReference type="ARBA" id="ARBA00022729"/>
    </source>
</evidence>
<dbReference type="InterPro" id="IPR000436">
    <property type="entry name" value="Sushi_SCR_CCP_dom"/>
</dbReference>
<dbReference type="InterPro" id="IPR000001">
    <property type="entry name" value="Kringle"/>
</dbReference>
<evidence type="ECO:0000256" key="8">
    <source>
        <dbReference type="SAM" id="MobiDB-lite"/>
    </source>
</evidence>
<keyword evidence="4 7" id="KW-1015">Disulfide bond</keyword>
<feature type="chain" id="PRO_5035746995" evidence="9">
    <location>
        <begin position="20"/>
        <end position="1435"/>
    </location>
</feature>
<keyword evidence="16" id="KW-1185">Reference proteome</keyword>
<dbReference type="InterPro" id="IPR003582">
    <property type="entry name" value="ShKT_dom"/>
</dbReference>
<evidence type="ECO:0000259" key="14">
    <source>
        <dbReference type="PROSITE" id="PS50941"/>
    </source>
</evidence>
<dbReference type="Gene3D" id="2.40.20.10">
    <property type="entry name" value="Plasminogen Kringle 4"/>
    <property type="match status" value="1"/>
</dbReference>
<dbReference type="OrthoDB" id="6131366at2759"/>
<dbReference type="PROSITE" id="PS50941">
    <property type="entry name" value="CHIT_BIND_I_2"/>
    <property type="match status" value="1"/>
</dbReference>
<dbReference type="Gene3D" id="2.10.70.10">
    <property type="entry name" value="Complement Module, domain 1"/>
    <property type="match status" value="1"/>
</dbReference>
<evidence type="ECO:0000256" key="1">
    <source>
        <dbReference type="ARBA" id="ARBA00022572"/>
    </source>
</evidence>
<evidence type="ECO:0000256" key="6">
    <source>
        <dbReference type="PROSITE-ProRule" id="PRU00261"/>
    </source>
</evidence>
<dbReference type="InterPro" id="IPR050111">
    <property type="entry name" value="C-type_lectin/snaclec_domain"/>
</dbReference>
<dbReference type="InterPro" id="IPR001002">
    <property type="entry name" value="Chitin-bd_1"/>
</dbReference>
<dbReference type="InterPro" id="IPR016186">
    <property type="entry name" value="C-type_lectin-like/link_sf"/>
</dbReference>
<dbReference type="InterPro" id="IPR035976">
    <property type="entry name" value="Sushi/SCR/CCP_sf"/>
</dbReference>
<dbReference type="InterPro" id="IPR000859">
    <property type="entry name" value="CUB_dom"/>
</dbReference>
<feature type="compositionally biased region" description="Basic and acidic residues" evidence="8">
    <location>
        <begin position="85"/>
        <end position="105"/>
    </location>
</feature>
<evidence type="ECO:0000259" key="12">
    <source>
        <dbReference type="PROSITE" id="PS50070"/>
    </source>
</evidence>
<dbReference type="SUPFAM" id="SSF57440">
    <property type="entry name" value="Kringle-like"/>
    <property type="match status" value="1"/>
</dbReference>
<dbReference type="SUPFAM" id="SSF56436">
    <property type="entry name" value="C-type lectin-like"/>
    <property type="match status" value="2"/>
</dbReference>
<dbReference type="PROSITE" id="PS00021">
    <property type="entry name" value="KRINGLE_1"/>
    <property type="match status" value="1"/>
</dbReference>
<dbReference type="SMART" id="SM00270">
    <property type="entry name" value="ChtBD1"/>
    <property type="match status" value="2"/>
</dbReference>
<evidence type="ECO:0000256" key="9">
    <source>
        <dbReference type="SAM" id="SignalP"/>
    </source>
</evidence>
<dbReference type="Proteomes" id="UP000749559">
    <property type="component" value="Unassembled WGS sequence"/>
</dbReference>
<feature type="disulfide bond" evidence="6">
    <location>
        <begin position="1235"/>
        <end position="1249"/>
    </location>
</feature>
<sequence length="1435" mass="164183">MYLLSISGILWLCKHGLLAEELYEDDAMHKGYIAQASNHGFEEKLQMAQMELTQGIMFNIDTKKEREALIELAEGRHPKGIEEFNNKQAPREIEEAYDRAKHKDEEDPDGISHQYDRKKETKMRQMGKETHTEAGARKKRSLSPKEGSLPLRNIRQRKKRNIVKHKGMHWTKGTDGYVYIPWEWGETSTTISEHSWHRYEFHHVNDYISFHPVDIASVMNYDRWFASGTEWPTMEPLDPRWEYLWTARHYHYGFYDLMDITKAHECDAGCTVEQKEAGCKNGGYLGWVNDQCSCICLPGLTRERCEEFDDPCFKMGSVRIDDNDSKQGNHSGAVPDGVLEDDTEYEFCCRNDPFDSDMFLPIQLPNSKPFYLFRHEGASCQAVAGMAVTTEYIQFDEKDDPNHKRTGAFPYDPVWHNKYSFLLCYYYPLKYGCNYEITLDENNPSATIQTPNYPNNYNPEQICNWFIKAPKEARVNVYFETFDVHGGLDGVSNLKTDCNDFVEIRQSLPGQKGIKVCGGNISRSWTAETNLMWLTLSTDKTLEASGFKAIVRYNTNADIDVYYNHELKGDTYRGTVSYTQANRRCMNWMDVRHCAVNPFIPEYYEKGLGSHNYCRNPNELYRPWCYTDHFCTQDFCDVANLGTCHDIYNNCADLLTEEYCESDEGLYGCKKSCSLCTLGVTERAFINPSIYVEDPNAYTLDPIPASGTYKDGDKVRFVCSETNGEEITNLQAFGFDEREALTDGTWSGRKVICGVCPVGWYEFNGNCYAVFTESLNFLDAAAKCNDVNADLVSLLSREEHVYVYELAESHGVYDLWIGLTEDIGEYNTYPRFKWLDGNPSAYLRWWYRYKPDNGWGNGEEDCTAVFPNDGRYWEDMNCNNTVDFICKRMAEDGCEYGWSYYNENCYKAFPSAHTWYMAEQYCITEGGHLASMHDEAEDDFIQNVASKGGVTGSYWIGWNDQKEENRWEWSDGSYEPYTDWHIAEPGLGNCTYIHKWWWETNPWRWDATSCAYEKPYVCKGVLPDIDVVCKDDADNCLQLLEHLPTLCSEENDFATRYCKQTCGICSQVKEQDPSKISSNGRCGTNFHDTECPIASSIPGWDGIYPCCSSRGWCGKEVAHCACSGCVDYREKYASSEACAQLGNVESAMVVSGDDSLMIGDSVTYECNDGYEITNGFHSMACTSIDGVATVVPRIKGCKEQDPSIVSQDGRCGPMFNDLECPIDSPIPGWDGIYPCCSTHGWCGKTETYCRNIDYRDQYVVTDCSSNVPKCEASSTVPIYQENRMMNYGTVDGPNWLTVIDMNTLRITRGGGISKWVIYSEVYTTVHMQIWRRNELSLNFTLVGSNEVLIHPRRINTFHIEAEKRIQVQPYDKVGFFYADSTAGITYKMCRTGTPGVLDGMVWQSHTEPENIKVGGWVELNEQQCRIYSIGFEITP</sequence>
<dbReference type="PROSITE" id="PS50923">
    <property type="entry name" value="SUSHI"/>
    <property type="match status" value="1"/>
</dbReference>
<dbReference type="SMART" id="SM00042">
    <property type="entry name" value="CUB"/>
    <property type="match status" value="1"/>
</dbReference>
<dbReference type="InterPro" id="IPR001304">
    <property type="entry name" value="C-type_lectin-like"/>
</dbReference>
<dbReference type="InterPro" id="IPR031569">
    <property type="entry name" value="ApeC"/>
</dbReference>
<dbReference type="CDD" id="cd00037">
    <property type="entry name" value="CLECT"/>
    <property type="match status" value="1"/>
</dbReference>
<feature type="domain" description="C-type lectin" evidence="11">
    <location>
        <begin position="901"/>
        <end position="1019"/>
    </location>
</feature>
<reference evidence="15" key="1">
    <citation type="submission" date="2022-03" db="EMBL/GenBank/DDBJ databases">
        <authorList>
            <person name="Martin C."/>
        </authorList>
    </citation>
    <scope>NUCLEOTIDE SEQUENCE</scope>
</reference>
<dbReference type="SMART" id="SM00254">
    <property type="entry name" value="ShKT"/>
    <property type="match status" value="2"/>
</dbReference>
<evidence type="ECO:0000256" key="5">
    <source>
        <dbReference type="PROSITE-ProRule" id="PRU00121"/>
    </source>
</evidence>
<dbReference type="SMART" id="SM00130">
    <property type="entry name" value="KR"/>
    <property type="match status" value="1"/>
</dbReference>
<evidence type="ECO:0000313" key="15">
    <source>
        <dbReference type="EMBL" id="CAH1784507.1"/>
    </source>
</evidence>
<comment type="caution">
    <text evidence="5">Lacks conserved residue(s) required for the propagation of feature annotation.</text>
</comment>
<dbReference type="PROSITE" id="PS50070">
    <property type="entry name" value="KRINGLE_2"/>
    <property type="match status" value="1"/>
</dbReference>
<dbReference type="SUPFAM" id="SSF57535">
    <property type="entry name" value="Complement control module/SCR domain"/>
    <property type="match status" value="1"/>
</dbReference>
<dbReference type="PANTHER" id="PTHR22803">
    <property type="entry name" value="MANNOSE, PHOSPHOLIPASE, LECTIN RECEPTOR RELATED"/>
    <property type="match status" value="1"/>
</dbReference>
<evidence type="ECO:0000313" key="16">
    <source>
        <dbReference type="Proteomes" id="UP000749559"/>
    </source>
</evidence>
<dbReference type="Pfam" id="PF00059">
    <property type="entry name" value="Lectin_C"/>
    <property type="match status" value="2"/>
</dbReference>
<dbReference type="Pfam" id="PF16977">
    <property type="entry name" value="ApeC"/>
    <property type="match status" value="1"/>
</dbReference>
<keyword evidence="2 6" id="KW-0147">Chitin-binding</keyword>
<evidence type="ECO:0000256" key="7">
    <source>
        <dbReference type="PROSITE-ProRule" id="PRU00302"/>
    </source>
</evidence>
<dbReference type="SUPFAM" id="SSF49854">
    <property type="entry name" value="Spermadhesin, CUB domain"/>
    <property type="match status" value="1"/>
</dbReference>
<dbReference type="EMBL" id="CAIIXF020000005">
    <property type="protein sequence ID" value="CAH1784507.1"/>
    <property type="molecule type" value="Genomic_DNA"/>
</dbReference>
<keyword evidence="7" id="KW-0768">Sushi</keyword>
<dbReference type="InterPro" id="IPR018378">
    <property type="entry name" value="C-type_lectin_CS"/>
</dbReference>
<feature type="signal peptide" evidence="9">
    <location>
        <begin position="1"/>
        <end position="19"/>
    </location>
</feature>
<dbReference type="GO" id="GO:0008061">
    <property type="term" value="F:chitin binding"/>
    <property type="evidence" value="ECO:0007669"/>
    <property type="project" value="UniProtKB-UniRule"/>
</dbReference>
<dbReference type="InterPro" id="IPR038178">
    <property type="entry name" value="Kringle_sf"/>
</dbReference>
<dbReference type="Gene3D" id="3.30.60.10">
    <property type="entry name" value="Endochitinase-like"/>
    <property type="match status" value="2"/>
</dbReference>
<comment type="caution">
    <text evidence="15">The sequence shown here is derived from an EMBL/GenBank/DDBJ whole genome shotgun (WGS) entry which is preliminary data.</text>
</comment>
<dbReference type="PROSITE" id="PS00615">
    <property type="entry name" value="C_TYPE_LECTIN_1"/>
    <property type="match status" value="1"/>
</dbReference>
<dbReference type="InterPro" id="IPR013806">
    <property type="entry name" value="Kringle-like"/>
</dbReference>
<evidence type="ECO:0000259" key="11">
    <source>
        <dbReference type="PROSITE" id="PS50041"/>
    </source>
</evidence>
<feature type="domain" description="Sushi" evidence="13">
    <location>
        <begin position="1136"/>
        <end position="1199"/>
    </location>
</feature>
<dbReference type="InterPro" id="IPR035914">
    <property type="entry name" value="Sperma_CUB_dom_sf"/>
</dbReference>
<dbReference type="Gene3D" id="2.60.120.290">
    <property type="entry name" value="Spermadhesin, CUB domain"/>
    <property type="match status" value="1"/>
</dbReference>
<dbReference type="CDD" id="cd00035">
    <property type="entry name" value="ChtBD1"/>
    <property type="match status" value="1"/>
</dbReference>
<dbReference type="InterPro" id="IPR016187">
    <property type="entry name" value="CTDL_fold"/>
</dbReference>
<dbReference type="CDD" id="cd00041">
    <property type="entry name" value="CUB"/>
    <property type="match status" value="1"/>
</dbReference>
<dbReference type="PROSITE" id="PS50041">
    <property type="entry name" value="C_TYPE_LECTIN_2"/>
    <property type="match status" value="2"/>
</dbReference>
<proteinExistence type="predicted"/>
<dbReference type="SUPFAM" id="SSF57016">
    <property type="entry name" value="Plant lectins/antimicrobial peptides"/>
    <property type="match status" value="1"/>
</dbReference>